<organism evidence="3 4">
    <name type="scientific">Fimbriiglobus ruber</name>
    <dbReference type="NCBI Taxonomy" id="1908690"/>
    <lineage>
        <taxon>Bacteria</taxon>
        <taxon>Pseudomonadati</taxon>
        <taxon>Planctomycetota</taxon>
        <taxon>Planctomycetia</taxon>
        <taxon>Gemmatales</taxon>
        <taxon>Gemmataceae</taxon>
        <taxon>Fimbriiglobus</taxon>
    </lineage>
</organism>
<dbReference type="InterPro" id="IPR024473">
    <property type="entry name" value="Transposases_IS4_N"/>
</dbReference>
<protein>
    <recommendedName>
        <fullName evidence="2">Transposase IS4 N-terminal domain-containing protein</fullName>
    </recommendedName>
</protein>
<dbReference type="RefSeq" id="WP_088257274.1">
    <property type="nucleotide sequence ID" value="NZ_NIDE01000014.1"/>
</dbReference>
<comment type="caution">
    <text evidence="3">The sequence shown here is derived from an EMBL/GenBank/DDBJ whole genome shotgun (WGS) entry which is preliminary data.</text>
</comment>
<keyword evidence="4" id="KW-1185">Reference proteome</keyword>
<proteinExistence type="predicted"/>
<evidence type="ECO:0000313" key="3">
    <source>
        <dbReference type="EMBL" id="OWK37337.1"/>
    </source>
</evidence>
<feature type="region of interest" description="Disordered" evidence="1">
    <location>
        <begin position="389"/>
        <end position="412"/>
    </location>
</feature>
<dbReference type="OrthoDB" id="9796012at2"/>
<evidence type="ECO:0000256" key="1">
    <source>
        <dbReference type="SAM" id="MobiDB-lite"/>
    </source>
</evidence>
<dbReference type="Pfam" id="PF13006">
    <property type="entry name" value="Nterm_IS4"/>
    <property type="match status" value="1"/>
</dbReference>
<evidence type="ECO:0000313" key="4">
    <source>
        <dbReference type="Proteomes" id="UP000214646"/>
    </source>
</evidence>
<dbReference type="Proteomes" id="UP000214646">
    <property type="component" value="Unassembled WGS sequence"/>
</dbReference>
<feature type="domain" description="Transposase IS4 N-terminal" evidence="2">
    <location>
        <begin position="266"/>
        <end position="354"/>
    </location>
</feature>
<gene>
    <name evidence="3" type="ORF">FRUB_06457</name>
</gene>
<accession>A0A225DMC0</accession>
<name>A0A225DMC0_9BACT</name>
<dbReference type="AlphaFoldDB" id="A0A225DMC0"/>
<evidence type="ECO:0000259" key="2">
    <source>
        <dbReference type="Pfam" id="PF13006"/>
    </source>
</evidence>
<reference evidence="4" key="1">
    <citation type="submission" date="2017-06" db="EMBL/GenBank/DDBJ databases">
        <title>Genome analysis of Fimbriiglobus ruber SP5, the first member of the order Planctomycetales with confirmed chitinolytic capability.</title>
        <authorList>
            <person name="Ravin N.V."/>
            <person name="Rakitin A.L."/>
            <person name="Ivanova A.A."/>
            <person name="Beletsky A.V."/>
            <person name="Kulichevskaya I.S."/>
            <person name="Mardanov A.V."/>
            <person name="Dedysh S.N."/>
        </authorList>
    </citation>
    <scope>NUCLEOTIDE SEQUENCE [LARGE SCALE GENOMIC DNA]</scope>
    <source>
        <strain evidence="4">SP5</strain>
    </source>
</reference>
<dbReference type="EMBL" id="NIDE01000014">
    <property type="protein sequence ID" value="OWK37337.1"/>
    <property type="molecule type" value="Genomic_DNA"/>
</dbReference>
<sequence>MHAGFTRAQKCWAHLIRKAIKLTTQDPGRAVFRTLTDGLLGLDREAGRVQRDGRLSAAGRVAKVAALNTRLFDLVRDDYLAHLETPPSKDVENEYRLLVNERVRLLAARELFTFVEADPIPQIDGTTAAVPGTNNEAERTLRDTATARKTGRTNKTITGARRRTIRTTVLESLRRYLPTFALADVLAELTRWSDRGRSCFAEHVAQCQFTVPEGSVLDPIPFVLAQAPAPCYLVFAKTSGLREAGSMRPHGGCIASESETVILDRLAGLTKIISPEVIEQALSDSDRVGQRRCQLSHRTMLWVVLAMGLLTHLPLRQVFKYARRMTRGEQTPARSSLCEGRQRLGVDAVRSVFEQVVRPLATPSTPGAFYQGFRLMAIDGTVQDVPDTPANAAHFGRSRGDAATAPSRSCGR</sequence>